<feature type="domain" description="F-box" evidence="2">
    <location>
        <begin position="20"/>
        <end position="58"/>
    </location>
</feature>
<evidence type="ECO:0000313" key="4">
    <source>
        <dbReference type="Proteomes" id="UP000006671"/>
    </source>
</evidence>
<dbReference type="EMBL" id="GG738881">
    <property type="protein sequence ID" value="EFC42130.1"/>
    <property type="molecule type" value="Genomic_DNA"/>
</dbReference>
<dbReference type="Pfam" id="PF00646">
    <property type="entry name" value="F-box"/>
    <property type="match status" value="1"/>
</dbReference>
<feature type="compositionally biased region" description="Basic and acidic residues" evidence="1">
    <location>
        <begin position="406"/>
        <end position="417"/>
    </location>
</feature>
<evidence type="ECO:0000259" key="2">
    <source>
        <dbReference type="SMART" id="SM00256"/>
    </source>
</evidence>
<feature type="region of interest" description="Disordered" evidence="1">
    <location>
        <begin position="400"/>
        <end position="436"/>
    </location>
</feature>
<organism evidence="4">
    <name type="scientific">Naegleria gruberi</name>
    <name type="common">Amoeba</name>
    <dbReference type="NCBI Taxonomy" id="5762"/>
    <lineage>
        <taxon>Eukaryota</taxon>
        <taxon>Discoba</taxon>
        <taxon>Heterolobosea</taxon>
        <taxon>Tetramitia</taxon>
        <taxon>Eutetramitia</taxon>
        <taxon>Vahlkampfiidae</taxon>
        <taxon>Naegleria</taxon>
    </lineage>
</organism>
<dbReference type="SUPFAM" id="SSF81383">
    <property type="entry name" value="F-box domain"/>
    <property type="match status" value="1"/>
</dbReference>
<proteinExistence type="predicted"/>
<gene>
    <name evidence="3" type="ORF">NAEGRDRAFT_69932</name>
</gene>
<dbReference type="Gene3D" id="1.20.1280.50">
    <property type="match status" value="1"/>
</dbReference>
<dbReference type="VEuPathDB" id="AmoebaDB:NAEGRDRAFT_69932"/>
<protein>
    <submittedName>
        <fullName evidence="3">F-box domain-containing protein</fullName>
    </submittedName>
</protein>
<evidence type="ECO:0000256" key="1">
    <source>
        <dbReference type="SAM" id="MobiDB-lite"/>
    </source>
</evidence>
<reference evidence="3 4" key="1">
    <citation type="journal article" date="2010" name="Cell">
        <title>The genome of Naegleria gruberi illuminates early eukaryotic versatility.</title>
        <authorList>
            <person name="Fritz-Laylin L.K."/>
            <person name="Prochnik S.E."/>
            <person name="Ginger M.L."/>
            <person name="Dacks J.B."/>
            <person name="Carpenter M.L."/>
            <person name="Field M.C."/>
            <person name="Kuo A."/>
            <person name="Paredez A."/>
            <person name="Chapman J."/>
            <person name="Pham J."/>
            <person name="Shu S."/>
            <person name="Neupane R."/>
            <person name="Cipriano M."/>
            <person name="Mancuso J."/>
            <person name="Tu H."/>
            <person name="Salamov A."/>
            <person name="Lindquist E."/>
            <person name="Shapiro H."/>
            <person name="Lucas S."/>
            <person name="Grigoriev I.V."/>
            <person name="Cande W.Z."/>
            <person name="Fulton C."/>
            <person name="Rokhsar D.S."/>
            <person name="Dawson S.C."/>
        </authorList>
    </citation>
    <scope>NUCLEOTIDE SEQUENCE [LARGE SCALE GENOMIC DNA]</scope>
    <source>
        <strain evidence="3 4">NEG-M</strain>
    </source>
</reference>
<dbReference type="RefSeq" id="XP_002674874.1">
    <property type="nucleotide sequence ID" value="XM_002674828.1"/>
</dbReference>
<dbReference type="Proteomes" id="UP000006671">
    <property type="component" value="Unassembled WGS sequence"/>
</dbReference>
<dbReference type="InterPro" id="IPR001810">
    <property type="entry name" value="F-box_dom"/>
</dbReference>
<dbReference type="AlphaFoldDB" id="D2VLX4"/>
<keyword evidence="4" id="KW-1185">Reference proteome</keyword>
<sequence>MAHYQPVIDPATTTFTINHLPPDCLIEIFQYLPFLPSVLNLQLVSSAWRNTVQHFIARGGFDLNLGFLPSHVTLSKFIMIIGRFYNAKQITLCNLQLTVDLMKVLSFTAIETLVLCNCSTEAAVSFSPDLVSSGFKQFKDFQREMNEKLEDSGRLPFYNLKRVIVIDSSTCLNFVWKEDFIEDNRDESCQASLKSFYNLESGFDNCWNFKSISMNSNKRVSFLALELYNGGDAKSRDSKKFVTLKSGKTLVNIPIQPIEYVEDKKALMFKYGLKSNYRKVKFNSKTLQQAIDNFLIGIYSYTALEDFLTLVVNSPTRPMNFVTDKGFYSELIYFLHKYQILRENSNIPLRIVQLAETLDYHWASFSQTEPVSTKTENISEEIPVPFSWVHLLKKGQYIHLPPAQPEPEKKESTETKPVRKSYRGLLTRGSSSNNQD</sequence>
<dbReference type="KEGG" id="ngr:NAEGRDRAFT_69932"/>
<dbReference type="InterPro" id="IPR036047">
    <property type="entry name" value="F-box-like_dom_sf"/>
</dbReference>
<dbReference type="SMART" id="SM00256">
    <property type="entry name" value="FBOX"/>
    <property type="match status" value="1"/>
</dbReference>
<dbReference type="CDD" id="cd09917">
    <property type="entry name" value="F-box_SF"/>
    <property type="match status" value="1"/>
</dbReference>
<name>D2VLX4_NAEGR</name>
<evidence type="ECO:0000313" key="3">
    <source>
        <dbReference type="EMBL" id="EFC42130.1"/>
    </source>
</evidence>
<dbReference type="GeneID" id="8851705"/>
<dbReference type="InParanoid" id="D2VLX4"/>
<accession>D2VLX4</accession>